<dbReference type="Pfam" id="PF13302">
    <property type="entry name" value="Acetyltransf_3"/>
    <property type="match status" value="1"/>
</dbReference>
<dbReference type="InterPro" id="IPR000182">
    <property type="entry name" value="GNAT_dom"/>
</dbReference>
<accession>A0A5B2WNU7</accession>
<dbReference type="EMBL" id="VUOB01000073">
    <property type="protein sequence ID" value="KAA2252678.1"/>
    <property type="molecule type" value="Genomic_DNA"/>
</dbReference>
<evidence type="ECO:0000313" key="2">
    <source>
        <dbReference type="EMBL" id="KAA2252678.1"/>
    </source>
</evidence>
<sequence>MTEQLVTDRLLLRPWHVDDAGAALEVYGDGQVSRWLSPAMDQVGDLAAMRLLIQHWIAEDARMIPPAARWAVQRKEDGRLIGGAVLLPLPPRGDDLEVGWQLHREVWGHGYATEATQAIARWAFTQEVDEIFAVVRPSNTRAAATVRRTGMEWVGETDKYYDLRLQVFRLRPADILPPSTS</sequence>
<dbReference type="Proteomes" id="UP000323454">
    <property type="component" value="Unassembled WGS sequence"/>
</dbReference>
<dbReference type="PANTHER" id="PTHR43792:SF1">
    <property type="entry name" value="N-ACETYLTRANSFERASE DOMAIN-CONTAINING PROTEIN"/>
    <property type="match status" value="1"/>
</dbReference>
<evidence type="ECO:0000259" key="1">
    <source>
        <dbReference type="PROSITE" id="PS51186"/>
    </source>
</evidence>
<dbReference type="Gene3D" id="3.40.630.30">
    <property type="match status" value="1"/>
</dbReference>
<gene>
    <name evidence="2" type="ORF">F0L68_34745</name>
</gene>
<keyword evidence="2" id="KW-0808">Transferase</keyword>
<dbReference type="PROSITE" id="PS51186">
    <property type="entry name" value="GNAT"/>
    <property type="match status" value="1"/>
</dbReference>
<protein>
    <submittedName>
        <fullName evidence="2">GNAT family N-acetyltransferase</fullName>
    </submittedName>
</protein>
<dbReference type="AlphaFoldDB" id="A0A5B2WNU7"/>
<organism evidence="2 3">
    <name type="scientific">Solihabitans fulvus</name>
    <dbReference type="NCBI Taxonomy" id="1892852"/>
    <lineage>
        <taxon>Bacteria</taxon>
        <taxon>Bacillati</taxon>
        <taxon>Actinomycetota</taxon>
        <taxon>Actinomycetes</taxon>
        <taxon>Pseudonocardiales</taxon>
        <taxon>Pseudonocardiaceae</taxon>
        <taxon>Solihabitans</taxon>
    </lineage>
</organism>
<dbReference type="CDD" id="cd04301">
    <property type="entry name" value="NAT_SF"/>
    <property type="match status" value="1"/>
</dbReference>
<name>A0A5B2WNU7_9PSEU</name>
<reference evidence="2 3" key="1">
    <citation type="submission" date="2019-09" db="EMBL/GenBank/DDBJ databases">
        <title>Goodfellowia gen. nov., a new genus of the Pseudonocardineae related to Actinoalloteichus, containing Goodfellowia coeruleoviolacea gen. nov., comb. nov. gen. nov., comb. nov.</title>
        <authorList>
            <person name="Labeda D."/>
        </authorList>
    </citation>
    <scope>NUCLEOTIDE SEQUENCE [LARGE SCALE GENOMIC DNA]</scope>
    <source>
        <strain evidence="2 3">AN110305</strain>
    </source>
</reference>
<dbReference type="InterPro" id="IPR016181">
    <property type="entry name" value="Acyl_CoA_acyltransferase"/>
</dbReference>
<dbReference type="InterPro" id="IPR051531">
    <property type="entry name" value="N-acetyltransferase"/>
</dbReference>
<dbReference type="GO" id="GO:0016747">
    <property type="term" value="F:acyltransferase activity, transferring groups other than amino-acyl groups"/>
    <property type="evidence" value="ECO:0007669"/>
    <property type="project" value="InterPro"/>
</dbReference>
<dbReference type="RefSeq" id="WP_149854133.1">
    <property type="nucleotide sequence ID" value="NZ_VUOB01000073.1"/>
</dbReference>
<dbReference type="PANTHER" id="PTHR43792">
    <property type="entry name" value="GNAT FAMILY, PUTATIVE (AFU_ORTHOLOGUE AFUA_3G00765)-RELATED-RELATED"/>
    <property type="match status" value="1"/>
</dbReference>
<dbReference type="OrthoDB" id="3533156at2"/>
<comment type="caution">
    <text evidence="2">The sequence shown here is derived from an EMBL/GenBank/DDBJ whole genome shotgun (WGS) entry which is preliminary data.</text>
</comment>
<proteinExistence type="predicted"/>
<evidence type="ECO:0000313" key="3">
    <source>
        <dbReference type="Proteomes" id="UP000323454"/>
    </source>
</evidence>
<keyword evidence="3" id="KW-1185">Reference proteome</keyword>
<reference evidence="2 3" key="2">
    <citation type="submission" date="2019-09" db="EMBL/GenBank/DDBJ databases">
        <authorList>
            <person name="Jin C."/>
        </authorList>
    </citation>
    <scope>NUCLEOTIDE SEQUENCE [LARGE SCALE GENOMIC DNA]</scope>
    <source>
        <strain evidence="2 3">AN110305</strain>
    </source>
</reference>
<feature type="domain" description="N-acetyltransferase" evidence="1">
    <location>
        <begin position="10"/>
        <end position="170"/>
    </location>
</feature>
<dbReference type="SUPFAM" id="SSF55729">
    <property type="entry name" value="Acyl-CoA N-acyltransferases (Nat)"/>
    <property type="match status" value="1"/>
</dbReference>